<accession>A0ACC0H581</accession>
<dbReference type="Proteomes" id="UP001060215">
    <property type="component" value="Chromosome 7"/>
</dbReference>
<gene>
    <name evidence="1" type="ORF">LOK49_LG07G02999</name>
</gene>
<comment type="caution">
    <text evidence="1">The sequence shown here is derived from an EMBL/GenBank/DDBJ whole genome shotgun (WGS) entry which is preliminary data.</text>
</comment>
<reference evidence="1 2" key="1">
    <citation type="journal article" date="2022" name="Plant J.">
        <title>Chromosome-level genome of Camellia lanceoleosa provides a valuable resource for understanding genome evolution and self-incompatibility.</title>
        <authorList>
            <person name="Gong W."/>
            <person name="Xiao S."/>
            <person name="Wang L."/>
            <person name="Liao Z."/>
            <person name="Chang Y."/>
            <person name="Mo W."/>
            <person name="Hu G."/>
            <person name="Li W."/>
            <person name="Zhao G."/>
            <person name="Zhu H."/>
            <person name="Hu X."/>
            <person name="Ji K."/>
            <person name="Xiang X."/>
            <person name="Song Q."/>
            <person name="Yuan D."/>
            <person name="Jin S."/>
            <person name="Zhang L."/>
        </authorList>
    </citation>
    <scope>NUCLEOTIDE SEQUENCE [LARGE SCALE GENOMIC DNA]</scope>
    <source>
        <strain evidence="1">SQ_2022a</strain>
    </source>
</reference>
<proteinExistence type="predicted"/>
<evidence type="ECO:0000313" key="1">
    <source>
        <dbReference type="EMBL" id="KAI8007963.1"/>
    </source>
</evidence>
<sequence>MEKSAEEVHTVKAFGWAARDHSGILSPFEFSRRAQCPLSFHVTCGLKEHLRIEYREGMNKEAIVSGFCKNWLWKKTG</sequence>
<protein>
    <submittedName>
        <fullName evidence="1">Mannitol dehydrogenase</fullName>
    </submittedName>
</protein>
<evidence type="ECO:0000313" key="2">
    <source>
        <dbReference type="Proteomes" id="UP001060215"/>
    </source>
</evidence>
<keyword evidence="2" id="KW-1185">Reference proteome</keyword>
<organism evidence="1 2">
    <name type="scientific">Camellia lanceoleosa</name>
    <dbReference type="NCBI Taxonomy" id="1840588"/>
    <lineage>
        <taxon>Eukaryota</taxon>
        <taxon>Viridiplantae</taxon>
        <taxon>Streptophyta</taxon>
        <taxon>Embryophyta</taxon>
        <taxon>Tracheophyta</taxon>
        <taxon>Spermatophyta</taxon>
        <taxon>Magnoliopsida</taxon>
        <taxon>eudicotyledons</taxon>
        <taxon>Gunneridae</taxon>
        <taxon>Pentapetalae</taxon>
        <taxon>asterids</taxon>
        <taxon>Ericales</taxon>
        <taxon>Theaceae</taxon>
        <taxon>Camellia</taxon>
    </lineage>
</organism>
<dbReference type="EMBL" id="CM045764">
    <property type="protein sequence ID" value="KAI8007963.1"/>
    <property type="molecule type" value="Genomic_DNA"/>
</dbReference>
<name>A0ACC0H581_9ERIC</name>